<evidence type="ECO:0000313" key="1">
    <source>
        <dbReference type="EMBL" id="TJY41964.1"/>
    </source>
</evidence>
<proteinExistence type="predicted"/>
<name>A0A4U0FCK4_9BACL</name>
<dbReference type="EMBL" id="SUPK01000005">
    <property type="protein sequence ID" value="TJY41964.1"/>
    <property type="molecule type" value="Genomic_DNA"/>
</dbReference>
<dbReference type="OrthoDB" id="9785911at2"/>
<comment type="caution">
    <text evidence="1">The sequence shown here is derived from an EMBL/GenBank/DDBJ whole genome shotgun (WGS) entry which is preliminary data.</text>
</comment>
<sequence length="332" mass="38011">MLLGREQAVRLFQELPAPLQIPTLHPDYIWADAARDPELQPVVFAYIEGRDKWIHGFHLSRIANSKHYDIQSPYGYGGPVSSNRDPDFLRRANERYAKWCIETGVVAEFIRFHPVIQNADIYSGQAWVDRTTVIVNLNDEDPSRGYRQLTKRKLKQAISQEVQTRVVDRDTFAALFPAIYSELMHELEAESFYHFPAAYFDALFKSLPSLYLASYLREEVVAAAVFPLGAEGAEYLLGASNQLGKQAGAMVSLMHEAIVSLKERGFNWLHLGGGTNGLSDNSLLFFKQGFSKLEGDFMIGKTVFLPDIYERWKQEWKKERGKSPDRVLFYRY</sequence>
<protein>
    <submittedName>
        <fullName evidence="1">GNAT family N-acetyltransferase</fullName>
    </submittedName>
</protein>
<dbReference type="InterPro" id="IPR050644">
    <property type="entry name" value="PG_Glycine_Bridge_Synth"/>
</dbReference>
<dbReference type="PANTHER" id="PTHR36174:SF1">
    <property type="entry name" value="LIPID II:GLYCINE GLYCYLTRANSFERASE"/>
    <property type="match status" value="1"/>
</dbReference>
<evidence type="ECO:0000313" key="2">
    <source>
        <dbReference type="Proteomes" id="UP000309673"/>
    </source>
</evidence>
<dbReference type="Gene3D" id="3.40.630.30">
    <property type="match status" value="1"/>
</dbReference>
<dbReference type="GO" id="GO:0016740">
    <property type="term" value="F:transferase activity"/>
    <property type="evidence" value="ECO:0007669"/>
    <property type="project" value="UniProtKB-KW"/>
</dbReference>
<dbReference type="PANTHER" id="PTHR36174">
    <property type="entry name" value="LIPID II:GLYCINE GLYCYLTRANSFERASE"/>
    <property type="match status" value="1"/>
</dbReference>
<keyword evidence="2" id="KW-1185">Reference proteome</keyword>
<reference evidence="1 2" key="1">
    <citation type="submission" date="2019-04" db="EMBL/GenBank/DDBJ databases">
        <title>Cohnella sp. nov., isolated from soil.</title>
        <authorList>
            <person name="Kim W."/>
        </authorList>
    </citation>
    <scope>NUCLEOTIDE SEQUENCE [LARGE SCALE GENOMIC DNA]</scope>
    <source>
        <strain evidence="1 2">CAU 1483</strain>
    </source>
</reference>
<gene>
    <name evidence="1" type="ORF">E5161_12265</name>
</gene>
<dbReference type="RefSeq" id="WP_136778098.1">
    <property type="nucleotide sequence ID" value="NZ_SUPK01000005.1"/>
</dbReference>
<keyword evidence="1" id="KW-0808">Transferase</keyword>
<organism evidence="1 2">
    <name type="scientific">Cohnella pontilimi</name>
    <dbReference type="NCBI Taxonomy" id="2564100"/>
    <lineage>
        <taxon>Bacteria</taxon>
        <taxon>Bacillati</taxon>
        <taxon>Bacillota</taxon>
        <taxon>Bacilli</taxon>
        <taxon>Bacillales</taxon>
        <taxon>Paenibacillaceae</taxon>
        <taxon>Cohnella</taxon>
    </lineage>
</organism>
<dbReference type="Proteomes" id="UP000309673">
    <property type="component" value="Unassembled WGS sequence"/>
</dbReference>
<dbReference type="SUPFAM" id="SSF55729">
    <property type="entry name" value="Acyl-CoA N-acyltransferases (Nat)"/>
    <property type="match status" value="1"/>
</dbReference>
<accession>A0A4U0FCK4</accession>
<dbReference type="InterPro" id="IPR016181">
    <property type="entry name" value="Acyl_CoA_acyltransferase"/>
</dbReference>
<dbReference type="AlphaFoldDB" id="A0A4U0FCK4"/>